<reference evidence="2" key="1">
    <citation type="submission" date="2019-09" db="EMBL/GenBank/DDBJ databases">
        <title>Draft genome information of white flower Hibiscus syriacus.</title>
        <authorList>
            <person name="Kim Y.-M."/>
        </authorList>
    </citation>
    <scope>NUCLEOTIDE SEQUENCE [LARGE SCALE GENOMIC DNA]</scope>
    <source>
        <strain evidence="2">YM2019G1</strain>
    </source>
</reference>
<dbReference type="PANTHER" id="PTHR31286:SF99">
    <property type="entry name" value="DUF4283 DOMAIN-CONTAINING PROTEIN"/>
    <property type="match status" value="1"/>
</dbReference>
<dbReference type="PANTHER" id="PTHR31286">
    <property type="entry name" value="GLYCINE-RICH CELL WALL STRUCTURAL PROTEIN 1.8-LIKE"/>
    <property type="match status" value="1"/>
</dbReference>
<evidence type="ECO:0000313" key="3">
    <source>
        <dbReference type="Proteomes" id="UP000436088"/>
    </source>
</evidence>
<feature type="chain" id="PRO_5025642319" description="DUF4283 domain-containing protein" evidence="1">
    <location>
        <begin position="24"/>
        <end position="213"/>
    </location>
</feature>
<protein>
    <recommendedName>
        <fullName evidence="4">DUF4283 domain-containing protein</fullName>
    </recommendedName>
</protein>
<dbReference type="InterPro" id="IPR040256">
    <property type="entry name" value="At4g02000-like"/>
</dbReference>
<keyword evidence="3" id="KW-1185">Reference proteome</keyword>
<dbReference type="Proteomes" id="UP000436088">
    <property type="component" value="Unassembled WGS sequence"/>
</dbReference>
<evidence type="ECO:0000256" key="1">
    <source>
        <dbReference type="SAM" id="SignalP"/>
    </source>
</evidence>
<gene>
    <name evidence="2" type="ORF">F3Y22_tig00116951pilonHSYRG00499</name>
</gene>
<keyword evidence="1" id="KW-0732">Signal</keyword>
<evidence type="ECO:0000313" key="2">
    <source>
        <dbReference type="EMBL" id="KAE8660608.1"/>
    </source>
</evidence>
<comment type="caution">
    <text evidence="2">The sequence shown here is derived from an EMBL/GenBank/DDBJ whole genome shotgun (WGS) entry which is preliminary data.</text>
</comment>
<name>A0A6A2WLT2_HIBSY</name>
<evidence type="ECO:0008006" key="4">
    <source>
        <dbReference type="Google" id="ProtNLM"/>
    </source>
</evidence>
<organism evidence="2 3">
    <name type="scientific">Hibiscus syriacus</name>
    <name type="common">Rose of Sharon</name>
    <dbReference type="NCBI Taxonomy" id="106335"/>
    <lineage>
        <taxon>Eukaryota</taxon>
        <taxon>Viridiplantae</taxon>
        <taxon>Streptophyta</taxon>
        <taxon>Embryophyta</taxon>
        <taxon>Tracheophyta</taxon>
        <taxon>Spermatophyta</taxon>
        <taxon>Magnoliopsida</taxon>
        <taxon>eudicotyledons</taxon>
        <taxon>Gunneridae</taxon>
        <taxon>Pentapetalae</taxon>
        <taxon>rosids</taxon>
        <taxon>malvids</taxon>
        <taxon>Malvales</taxon>
        <taxon>Malvaceae</taxon>
        <taxon>Malvoideae</taxon>
        <taxon>Hibiscus</taxon>
    </lineage>
</organism>
<dbReference type="EMBL" id="VEPZ02001731">
    <property type="protein sequence ID" value="KAE8660608.1"/>
    <property type="molecule type" value="Genomic_DNA"/>
</dbReference>
<feature type="signal peptide" evidence="1">
    <location>
        <begin position="1"/>
        <end position="23"/>
    </location>
</feature>
<dbReference type="AlphaFoldDB" id="A0A6A2WLT2"/>
<accession>A0A6A2WLT2</accession>
<sequence length="213" mass="23502">MRSELPAMAAIASVAALIAPTTAAITLSNGTTVEQELQHLRSSPIIGSEIGKIIKVDYNTNAGERGKFARLAVAVDLNKPLLPCIGIDGFVQKLEYEGLQHICYKCGVYRHTQDLCGTQKETPAVNDLTRESPAEKPVKQFVAAYRPSIVALVETRISGSRADKVVRELGFPNSFRVEARGFRGRIWLLWQSDIKVEIIHVSNQHIHTTIRCP</sequence>
<proteinExistence type="predicted"/>